<reference evidence="2" key="1">
    <citation type="journal article" date="2015" name="Nature">
        <title>Complex archaea that bridge the gap between prokaryotes and eukaryotes.</title>
        <authorList>
            <person name="Spang A."/>
            <person name="Saw J.H."/>
            <person name="Jorgensen S.L."/>
            <person name="Zaremba-Niedzwiedzka K."/>
            <person name="Martijn J."/>
            <person name="Lind A.E."/>
            <person name="van Eijk R."/>
            <person name="Schleper C."/>
            <person name="Guy L."/>
            <person name="Ettema T.J."/>
        </authorList>
    </citation>
    <scope>NUCLEOTIDE SEQUENCE</scope>
</reference>
<dbReference type="PROSITE" id="PS51379">
    <property type="entry name" value="4FE4S_FER_2"/>
    <property type="match status" value="1"/>
</dbReference>
<feature type="domain" description="4Fe-4S ferredoxin-type" evidence="1">
    <location>
        <begin position="159"/>
        <end position="191"/>
    </location>
</feature>
<dbReference type="PANTHER" id="PTHR42827:SF1">
    <property type="entry name" value="IRON-SULFUR CLUSTER-BINDING PROTEIN"/>
    <property type="match status" value="1"/>
</dbReference>
<accession>A0A0F9AP77</accession>
<dbReference type="SUPFAM" id="SSF54862">
    <property type="entry name" value="4Fe-4S ferredoxins"/>
    <property type="match status" value="1"/>
</dbReference>
<evidence type="ECO:0000313" key="2">
    <source>
        <dbReference type="EMBL" id="KKK74011.1"/>
    </source>
</evidence>
<name>A0A0F9AP77_9ZZZZ</name>
<evidence type="ECO:0000259" key="1">
    <source>
        <dbReference type="PROSITE" id="PS51379"/>
    </source>
</evidence>
<protein>
    <recommendedName>
        <fullName evidence="1">4Fe-4S ferredoxin-type domain-containing protein</fullName>
    </recommendedName>
</protein>
<gene>
    <name evidence="2" type="ORF">LCGC14_2888060</name>
</gene>
<dbReference type="Gene3D" id="3.30.70.20">
    <property type="match status" value="1"/>
</dbReference>
<dbReference type="InterPro" id="IPR017900">
    <property type="entry name" value="4Fe4S_Fe_S_CS"/>
</dbReference>
<proteinExistence type="predicted"/>
<dbReference type="EMBL" id="LAZR01056521">
    <property type="protein sequence ID" value="KKK74011.1"/>
    <property type="molecule type" value="Genomic_DNA"/>
</dbReference>
<dbReference type="InterPro" id="IPR017896">
    <property type="entry name" value="4Fe4S_Fe-S-bd"/>
</dbReference>
<dbReference type="PROSITE" id="PS00198">
    <property type="entry name" value="4FE4S_FER_1"/>
    <property type="match status" value="1"/>
</dbReference>
<organism evidence="2">
    <name type="scientific">marine sediment metagenome</name>
    <dbReference type="NCBI Taxonomy" id="412755"/>
    <lineage>
        <taxon>unclassified sequences</taxon>
        <taxon>metagenomes</taxon>
        <taxon>ecological metagenomes</taxon>
    </lineage>
</organism>
<dbReference type="Pfam" id="PF13484">
    <property type="entry name" value="Fer4_16"/>
    <property type="match status" value="1"/>
</dbReference>
<dbReference type="PANTHER" id="PTHR42827">
    <property type="entry name" value="IRON-SULFUR CLUSTER-BINDING PROTEIN-RELATED"/>
    <property type="match status" value="1"/>
</dbReference>
<comment type="caution">
    <text evidence="2">The sequence shown here is derived from an EMBL/GenBank/DDBJ whole genome shotgun (WGS) entry which is preliminary data.</text>
</comment>
<sequence>MNETQNYESYTNVLKEKIKEWGGDLVGVADAEPLKAQPLDPPDLLEPFSRAVSIAVSLPWATFGEIKDKPTLIYENVYQTANRVLDELAFKTAKTLGNDEFYSLPIPASQVTDEKNWYGAISHKAVARMAGLGWQGKNLLLITRQYGSTVRLVTVLTNAPLVVDGPVENRCGKCTLCQKACPSGAIRGVGTKNHYIDRNEAMFFDKCVAQLKKHSIMLETYSLKDENREPTPTYHKLICGLCIKACPFGRKPKGRAGKE</sequence>
<dbReference type="AlphaFoldDB" id="A0A0F9AP77"/>